<name>A0A344TNV6_9BACT</name>
<keyword evidence="3" id="KW-1185">Reference proteome</keyword>
<dbReference type="AlphaFoldDB" id="A0A344TNV6"/>
<evidence type="ECO:0000256" key="1">
    <source>
        <dbReference type="SAM" id="MobiDB-lite"/>
    </source>
</evidence>
<protein>
    <submittedName>
        <fullName evidence="2">Porin</fullName>
    </submittedName>
</protein>
<feature type="compositionally biased region" description="Basic and acidic residues" evidence="1">
    <location>
        <begin position="64"/>
        <end position="83"/>
    </location>
</feature>
<dbReference type="Gene3D" id="2.40.160.10">
    <property type="entry name" value="Porin"/>
    <property type="match status" value="1"/>
</dbReference>
<evidence type="ECO:0000313" key="2">
    <source>
        <dbReference type="EMBL" id="AXE20327.1"/>
    </source>
</evidence>
<reference evidence="2 3" key="1">
    <citation type="submission" date="2018-07" db="EMBL/GenBank/DDBJ databases">
        <title>Genome sequencing of Runella.</title>
        <authorList>
            <person name="Baek M.-G."/>
            <person name="Yi H."/>
        </authorList>
    </citation>
    <scope>NUCLEOTIDE SEQUENCE [LARGE SCALE GENOMIC DNA]</scope>
    <source>
        <strain evidence="2 3">HYN0085</strain>
    </source>
</reference>
<dbReference type="KEGG" id="run:DR864_22570"/>
<sequence>MKNYLKNELKIWIFIKISQSLYRKTKPLNTHLKQNNIMKKFNLLVLCLFATFLAFPKGNAGGKTDGKKEESKSEAKVEAKTEGEEEKKGTFTFSGYIDSYYIGNFNKPASRSNLGAYYARAFDQKSGQFSLGLVQTKMQYSNDKSDVVVDLAFGPNADLGNYGNVLGALGSNTNTALAIKQAYFNWKASSKFTLTAGQFGTHIGYEVIDAPVNFNYSLSNLFNNGPFYHIGVKANYAFSDKVSLMVGLVNNVDNLNDNNRKKGLISQLFINPAKGWNVYLNFINSNEASPDDNGNTPDAHYRVLDLTTSYQATDKLLVGLNAAYGSQKGDYQGAGGPTTAQTWGGAAGYFNVAASDVFSIGARYEYFDNSNGVRALLNKKGEGTSVNSLTLTGNFTLADGHLLIKPEFRLDAYKKVSGTSETKNQQFEDENGDFTKSSQSTLGLAFIYKF</sequence>
<feature type="region of interest" description="Disordered" evidence="1">
    <location>
        <begin position="60"/>
        <end position="83"/>
    </location>
</feature>
<dbReference type="SUPFAM" id="SSF56935">
    <property type="entry name" value="Porins"/>
    <property type="match status" value="1"/>
</dbReference>
<dbReference type="InterPro" id="IPR011486">
    <property type="entry name" value="BBP2"/>
</dbReference>
<accession>A0A344TNV6</accession>
<dbReference type="OrthoDB" id="1114561at2"/>
<dbReference type="InterPro" id="IPR023614">
    <property type="entry name" value="Porin_dom_sf"/>
</dbReference>
<dbReference type="Pfam" id="PF07642">
    <property type="entry name" value="BBP2"/>
    <property type="match status" value="1"/>
</dbReference>
<dbReference type="EMBL" id="CP030850">
    <property type="protein sequence ID" value="AXE20327.1"/>
    <property type="molecule type" value="Genomic_DNA"/>
</dbReference>
<dbReference type="Proteomes" id="UP000251993">
    <property type="component" value="Chromosome"/>
</dbReference>
<evidence type="ECO:0000313" key="3">
    <source>
        <dbReference type="Proteomes" id="UP000251993"/>
    </source>
</evidence>
<proteinExistence type="predicted"/>
<organism evidence="2 3">
    <name type="scientific">Runella rosea</name>
    <dbReference type="NCBI Taxonomy" id="2259595"/>
    <lineage>
        <taxon>Bacteria</taxon>
        <taxon>Pseudomonadati</taxon>
        <taxon>Bacteroidota</taxon>
        <taxon>Cytophagia</taxon>
        <taxon>Cytophagales</taxon>
        <taxon>Spirosomataceae</taxon>
        <taxon>Runella</taxon>
    </lineage>
</organism>
<gene>
    <name evidence="2" type="ORF">DR864_22570</name>
</gene>